<evidence type="ECO:0000313" key="4">
    <source>
        <dbReference type="Proteomes" id="UP000184203"/>
    </source>
</evidence>
<reference evidence="2" key="3">
    <citation type="submission" date="2016-11" db="EMBL/GenBank/DDBJ databases">
        <authorList>
            <person name="Jaros S."/>
            <person name="Januszkiewicz K."/>
            <person name="Wedrychowicz H."/>
        </authorList>
    </citation>
    <scope>NUCLEOTIDE SEQUENCE [LARGE SCALE GENOMIC DNA]</scope>
    <source>
        <strain evidence="2">DX253</strain>
    </source>
</reference>
<dbReference type="Proteomes" id="UP000003751">
    <property type="component" value="Unassembled WGS sequence"/>
</dbReference>
<dbReference type="Proteomes" id="UP000184203">
    <property type="component" value="Unassembled WGS sequence"/>
</dbReference>
<dbReference type="EMBL" id="FRAN01000007">
    <property type="protein sequence ID" value="SHL47946.1"/>
    <property type="molecule type" value="Genomic_DNA"/>
</dbReference>
<dbReference type="RefSeq" id="WP_007976177.1">
    <property type="nucleotide sequence ID" value="NZ_AEMG01000002.1"/>
</dbReference>
<evidence type="ECO:0000313" key="2">
    <source>
        <dbReference type="EMBL" id="SHL47946.1"/>
    </source>
</evidence>
<evidence type="ECO:0000313" key="1">
    <source>
        <dbReference type="EMBL" id="EFW93688.1"/>
    </source>
</evidence>
<organism evidence="1 3">
    <name type="scientific">Haladaptatus paucihalophilus DX253</name>
    <dbReference type="NCBI Taxonomy" id="797209"/>
    <lineage>
        <taxon>Archaea</taxon>
        <taxon>Methanobacteriati</taxon>
        <taxon>Methanobacteriota</taxon>
        <taxon>Stenosarchaea group</taxon>
        <taxon>Halobacteria</taxon>
        <taxon>Halobacteriales</taxon>
        <taxon>Haladaptataceae</taxon>
        <taxon>Haladaptatus</taxon>
    </lineage>
</organism>
<dbReference type="EMBL" id="AEMG01000002">
    <property type="protein sequence ID" value="EFW93688.1"/>
    <property type="molecule type" value="Genomic_DNA"/>
</dbReference>
<gene>
    <name evidence="2" type="ORF">SAMN05444342_3912</name>
    <name evidence="1" type="ORF">ZOD2009_01055</name>
</gene>
<dbReference type="PATRIC" id="fig|797209.4.peg.190"/>
<reference evidence="1 3" key="1">
    <citation type="journal article" date="2014" name="ISME J.">
        <title>Trehalose/2-sulfotrehalose biosynthesis and glycine-betaine uptake are widely spread mechanisms for osmoadaptation in the Halobacteriales.</title>
        <authorList>
            <person name="Youssef N.H."/>
            <person name="Savage-Ashlock K.N."/>
            <person name="McCully A.L."/>
            <person name="Luedtke B."/>
            <person name="Shaw E.I."/>
            <person name="Hoff W.D."/>
            <person name="Elshahed M.S."/>
        </authorList>
    </citation>
    <scope>NUCLEOTIDE SEQUENCE [LARGE SCALE GENOMIC DNA]</scope>
    <source>
        <strain evidence="1 3">DX253</strain>
    </source>
</reference>
<sequence length="58" mass="6709">MVKHLRYVVRMLFLCLRAIVRRKCSTVRRLQTGQSIELAKGENGQVQRDGDLPKYGYG</sequence>
<accession>E7QP35</accession>
<dbReference type="AlphaFoldDB" id="E7QP35"/>
<name>E7QP35_HALPU</name>
<evidence type="ECO:0000313" key="3">
    <source>
        <dbReference type="Proteomes" id="UP000003751"/>
    </source>
</evidence>
<keyword evidence="4" id="KW-1185">Reference proteome</keyword>
<protein>
    <submittedName>
        <fullName evidence="1">Uncharacterized protein</fullName>
    </submittedName>
</protein>
<reference evidence="4" key="2">
    <citation type="submission" date="2016-11" db="EMBL/GenBank/DDBJ databases">
        <authorList>
            <person name="Varghese N."/>
            <person name="Submissions S."/>
        </authorList>
    </citation>
    <scope>NUCLEOTIDE SEQUENCE [LARGE SCALE GENOMIC DNA]</scope>
    <source>
        <strain evidence="4">DX253</strain>
    </source>
</reference>
<proteinExistence type="predicted"/>